<dbReference type="InterPro" id="IPR038740">
    <property type="entry name" value="BioF2-like_GNAT_dom"/>
</dbReference>
<dbReference type="AlphaFoldDB" id="A0A9Q4F3J2"/>
<keyword evidence="2" id="KW-0012">Acyltransferase</keyword>
<dbReference type="InterPro" id="IPR016181">
    <property type="entry name" value="Acyl_CoA_acyltransferase"/>
</dbReference>
<evidence type="ECO:0000259" key="1">
    <source>
        <dbReference type="Pfam" id="PF13480"/>
    </source>
</evidence>
<protein>
    <submittedName>
        <fullName evidence="2">GNAT family N-acetyltransferase</fullName>
        <ecNumber evidence="2">2.3.1.-</ecNumber>
    </submittedName>
</protein>
<keyword evidence="2" id="KW-0808">Transferase</keyword>
<feature type="domain" description="BioF2-like acetyltransferase" evidence="1">
    <location>
        <begin position="161"/>
        <end position="311"/>
    </location>
</feature>
<dbReference type="Proteomes" id="UP001079535">
    <property type="component" value="Unassembled WGS sequence"/>
</dbReference>
<dbReference type="EC" id="2.3.1.-" evidence="2"/>
<sequence>MEFKEFSCIYSLRKIWKELVDESSNNIYQSYEFNVLYYKYRITSISNIKKKNTKCRFIVAYENGEAKCIAPLAIDKFPEKTIRLLGHGTNAGYLDYIYREPNYAKLLYNYIEKKYSGYKFDYIFVRENSPLSEVMKTCGTFNNYAIMFKEYETYFASLSKSTRQNIRTAYNRIKSDGMNYEFEVYDSFQSLGKEKLNLLNRIYHKRKADWNDGEIIDERTQRKVLKRDIIYVGLKKLSNPIVAILTIDSGIAAFLIGFSYNGGICIPRLAIDTDYGRYSPGMILINEYLKSLPCNQEYIFDLCRGDEKYKSSLGGVKSMTYRLTKR</sequence>
<name>A0A9Q4F3J2_MEDGN</name>
<proteinExistence type="predicted"/>
<dbReference type="Pfam" id="PF13480">
    <property type="entry name" value="Acetyltransf_6"/>
    <property type="match status" value="1"/>
</dbReference>
<dbReference type="RefSeq" id="WP_268802738.1">
    <property type="nucleotide sequence ID" value="NZ_JAPRAW010000021.1"/>
</dbReference>
<gene>
    <name evidence="2" type="ORF">OZZ17_13115</name>
</gene>
<evidence type="ECO:0000313" key="3">
    <source>
        <dbReference type="Proteomes" id="UP001079535"/>
    </source>
</evidence>
<dbReference type="SUPFAM" id="SSF55729">
    <property type="entry name" value="Acyl-CoA N-acyltransferases (Nat)"/>
    <property type="match status" value="1"/>
</dbReference>
<evidence type="ECO:0000313" key="2">
    <source>
        <dbReference type="EMBL" id="MCZ0668472.1"/>
    </source>
</evidence>
<dbReference type="EMBL" id="JAPRAY010000018">
    <property type="protein sequence ID" value="MCZ0668472.1"/>
    <property type="molecule type" value="Genomic_DNA"/>
</dbReference>
<comment type="caution">
    <text evidence="2">The sequence shown here is derived from an EMBL/GenBank/DDBJ whole genome shotgun (WGS) entry which is preliminary data.</text>
</comment>
<dbReference type="GO" id="GO:0016746">
    <property type="term" value="F:acyltransferase activity"/>
    <property type="evidence" value="ECO:0007669"/>
    <property type="project" value="UniProtKB-KW"/>
</dbReference>
<accession>A0A9Q4F3J2</accession>
<reference evidence="2" key="1">
    <citation type="submission" date="2022-11" db="EMBL/GenBank/DDBJ databases">
        <title>Temperate bacteriophages infecting mucin-degrading bacterium Ruminococcus gnavus from the human gut.</title>
        <authorList>
            <person name="Buttimer C."/>
        </authorList>
    </citation>
    <scope>NUCLEOTIDE SEQUENCE</scope>
    <source>
        <strain evidence="2">CCUG 49994</strain>
    </source>
</reference>
<organism evidence="2 3">
    <name type="scientific">Mediterraneibacter gnavus</name>
    <name type="common">Ruminococcus gnavus</name>
    <dbReference type="NCBI Taxonomy" id="33038"/>
    <lineage>
        <taxon>Bacteria</taxon>
        <taxon>Bacillati</taxon>
        <taxon>Bacillota</taxon>
        <taxon>Clostridia</taxon>
        <taxon>Lachnospirales</taxon>
        <taxon>Lachnospiraceae</taxon>
        <taxon>Mediterraneibacter</taxon>
    </lineage>
</organism>